<evidence type="ECO:0000313" key="1">
    <source>
        <dbReference type="EMBL" id="KYQ94101.1"/>
    </source>
</evidence>
<dbReference type="AlphaFoldDB" id="A0A151ZJC5"/>
<dbReference type="Proteomes" id="UP000076078">
    <property type="component" value="Unassembled WGS sequence"/>
</dbReference>
<name>A0A151ZJC5_TIELA</name>
<comment type="caution">
    <text evidence="1">The sequence shown here is derived from an EMBL/GenBank/DDBJ whole genome shotgun (WGS) entry which is preliminary data.</text>
</comment>
<reference evidence="1 2" key="1">
    <citation type="submission" date="2015-12" db="EMBL/GenBank/DDBJ databases">
        <title>Dictyostelia acquired genes for synthesis and detection of signals that induce cell-type specialization by lateral gene transfer from prokaryotes.</title>
        <authorList>
            <person name="Gloeckner G."/>
            <person name="Schaap P."/>
        </authorList>
    </citation>
    <scope>NUCLEOTIDE SEQUENCE [LARGE SCALE GENOMIC DNA]</scope>
    <source>
        <strain evidence="1 2">TK</strain>
    </source>
</reference>
<sequence length="591" mass="69038">MVILPNVIIQHVLEYLINRNSIDINYLIAFIRVYTLVSKQWNREIISKLRIDDYIYLSTQILETKCNIETWVDLASRYNIDFRVLYRVHPSDLTICNLNENLKDKVECIECLNTFNIDVFSSYSNLKSVHLEFETELDYKIFFEHLIDSDNFLSKKLKELDMQINHYGEYFSNTQQYNLDFCDILFKRNLFTEIFISSSSHDFGFKLSQFEKNNLNTKLQELTLYQTNIDSDSLFHIIETSPNLTTMELDQIKLFPKNEFDNVLVKIAQSNFQYIEDLYLNITLPVRYMSIVTLLKHIKSKYINLTLSGDILYDSVEQVLTTEIGNRNITSFKFDILNTFSPASDQLDDFSLFNVWNDKSHLKSISINLSINLSSHLNSMDSLETVVVYKEPVELGNREIQNISKILLLNSPKYISVNFYSSAYFMHYYNTPPILSEMLMKNISLTELSLPTINMQDCISLITMKHPTIRNLIMCSKVTTKEEYKEFITAISNNNTITRLHINDNNFDEHIKGSYNLFDALIQILSVNKTLHTLRLPIVYKLESHHIDTLKEIFNNNRAITCISIPYAVESGSPLLISLKNLLNKFSINYY</sequence>
<gene>
    <name evidence="1" type="ORF">DLAC_04382</name>
</gene>
<evidence type="ECO:0008006" key="3">
    <source>
        <dbReference type="Google" id="ProtNLM"/>
    </source>
</evidence>
<organism evidence="1 2">
    <name type="scientific">Tieghemostelium lacteum</name>
    <name type="common">Slime mold</name>
    <name type="synonym">Dictyostelium lacteum</name>
    <dbReference type="NCBI Taxonomy" id="361077"/>
    <lineage>
        <taxon>Eukaryota</taxon>
        <taxon>Amoebozoa</taxon>
        <taxon>Evosea</taxon>
        <taxon>Eumycetozoa</taxon>
        <taxon>Dictyostelia</taxon>
        <taxon>Dictyosteliales</taxon>
        <taxon>Raperosteliaceae</taxon>
        <taxon>Tieghemostelium</taxon>
    </lineage>
</organism>
<evidence type="ECO:0000313" key="2">
    <source>
        <dbReference type="Proteomes" id="UP000076078"/>
    </source>
</evidence>
<accession>A0A151ZJC5</accession>
<dbReference type="InParanoid" id="A0A151ZJC5"/>
<keyword evidence="2" id="KW-1185">Reference proteome</keyword>
<dbReference type="Gene3D" id="3.80.10.10">
    <property type="entry name" value="Ribonuclease Inhibitor"/>
    <property type="match status" value="1"/>
</dbReference>
<dbReference type="InterPro" id="IPR032675">
    <property type="entry name" value="LRR_dom_sf"/>
</dbReference>
<dbReference type="FunCoup" id="A0A151ZJC5">
    <property type="interactions" value="8"/>
</dbReference>
<proteinExistence type="predicted"/>
<dbReference type="SUPFAM" id="SSF52047">
    <property type="entry name" value="RNI-like"/>
    <property type="match status" value="1"/>
</dbReference>
<protein>
    <recommendedName>
        <fullName evidence="3">F-box domain-containing protein</fullName>
    </recommendedName>
</protein>
<dbReference type="EMBL" id="LODT01000022">
    <property type="protein sequence ID" value="KYQ94101.1"/>
    <property type="molecule type" value="Genomic_DNA"/>
</dbReference>